<dbReference type="Pfam" id="PF03443">
    <property type="entry name" value="AA9"/>
    <property type="match status" value="1"/>
</dbReference>
<feature type="domain" description="Auxiliary Activity family 9 catalytic" evidence="17">
    <location>
        <begin position="20"/>
        <end position="217"/>
    </location>
</feature>
<accession>A0A1Y1Z385</accession>
<dbReference type="EC" id="1.14.99.56" evidence="15"/>
<evidence type="ECO:0000256" key="11">
    <source>
        <dbReference type="ARBA" id="ARBA00023277"/>
    </source>
</evidence>
<protein>
    <recommendedName>
        <fullName evidence="15">lytic cellulose monooxygenase (C4-dehydrogenating)</fullName>
        <ecNumber evidence="15">1.14.99.56</ecNumber>
    </recommendedName>
</protein>
<sequence>MKGITIVLGLAACIDTALAHYRWTSLVANGTKSADYYYVRQNTNYNSPVTDVTSTDIRCNAGGLSGSSTNVATLTAGSTVGFQLDQSIYHIGPILVYMSKAPSAVGSYDGSGSWFKISQLGPTFSSGAINWPTQVDKYSFTIPKSVPSGQYLLRVEHIGLHQGNQAKGAQFYISCANVNVVGGGSGAPGPTIKLPGGYSATDPGILFNPYYPVPTSYTFPGPAVWSG</sequence>
<evidence type="ECO:0000256" key="3">
    <source>
        <dbReference type="ARBA" id="ARBA00022525"/>
    </source>
</evidence>
<dbReference type="GO" id="GO:0004497">
    <property type="term" value="F:monooxygenase activity"/>
    <property type="evidence" value="ECO:0007669"/>
    <property type="project" value="UniProtKB-KW"/>
</dbReference>
<evidence type="ECO:0000256" key="12">
    <source>
        <dbReference type="ARBA" id="ARBA00023326"/>
    </source>
</evidence>
<dbReference type="OrthoDB" id="6038816at2759"/>
<keyword evidence="18" id="KW-0378">Hydrolase</keyword>
<dbReference type="GO" id="GO:0016787">
    <property type="term" value="F:hydrolase activity"/>
    <property type="evidence" value="ECO:0007669"/>
    <property type="project" value="UniProtKB-KW"/>
</dbReference>
<dbReference type="InterPro" id="IPR005103">
    <property type="entry name" value="AA9_LPMO"/>
</dbReference>
<dbReference type="InterPro" id="IPR049892">
    <property type="entry name" value="AA9"/>
</dbReference>
<dbReference type="PANTHER" id="PTHR33353">
    <property type="entry name" value="PUTATIVE (AFU_ORTHOLOGUE AFUA_1G12560)-RELATED"/>
    <property type="match status" value="1"/>
</dbReference>
<keyword evidence="7" id="KW-0560">Oxidoreductase</keyword>
<evidence type="ECO:0000256" key="7">
    <source>
        <dbReference type="ARBA" id="ARBA00023002"/>
    </source>
</evidence>
<evidence type="ECO:0000256" key="14">
    <source>
        <dbReference type="ARBA" id="ARBA00045077"/>
    </source>
</evidence>
<reference evidence="18 19" key="1">
    <citation type="submission" date="2016-07" db="EMBL/GenBank/DDBJ databases">
        <title>Pervasive Adenine N6-methylation of Active Genes in Fungi.</title>
        <authorList>
            <consortium name="DOE Joint Genome Institute"/>
            <person name="Mondo S.J."/>
            <person name="Dannebaum R.O."/>
            <person name="Kuo R.C."/>
            <person name="Labutti K."/>
            <person name="Haridas S."/>
            <person name="Kuo A."/>
            <person name="Salamov A."/>
            <person name="Ahrendt S.R."/>
            <person name="Lipzen A."/>
            <person name="Sullivan W."/>
            <person name="Andreopoulos W.B."/>
            <person name="Clum A."/>
            <person name="Lindquist E."/>
            <person name="Daum C."/>
            <person name="Ramamoorthy G.K."/>
            <person name="Gryganskyi A."/>
            <person name="Culley D."/>
            <person name="Magnuson J.K."/>
            <person name="James T.Y."/>
            <person name="O'Malley M.A."/>
            <person name="Stajich J.E."/>
            <person name="Spatafora J.W."/>
            <person name="Visel A."/>
            <person name="Grigoriev I.V."/>
        </authorList>
    </citation>
    <scope>NUCLEOTIDE SEQUENCE [LARGE SCALE GENOMIC DNA]</scope>
    <source>
        <strain evidence="18 19">CBS 115471</strain>
    </source>
</reference>
<keyword evidence="5 16" id="KW-0732">Signal</keyword>
<evidence type="ECO:0000256" key="13">
    <source>
        <dbReference type="ARBA" id="ARBA00044502"/>
    </source>
</evidence>
<keyword evidence="11" id="KW-0119">Carbohydrate metabolism</keyword>
<dbReference type="GO" id="GO:0046872">
    <property type="term" value="F:metal ion binding"/>
    <property type="evidence" value="ECO:0007669"/>
    <property type="project" value="UniProtKB-KW"/>
</dbReference>
<evidence type="ECO:0000256" key="16">
    <source>
        <dbReference type="SAM" id="SignalP"/>
    </source>
</evidence>
<evidence type="ECO:0000313" key="19">
    <source>
        <dbReference type="Proteomes" id="UP000193144"/>
    </source>
</evidence>
<dbReference type="Proteomes" id="UP000193144">
    <property type="component" value="Unassembled WGS sequence"/>
</dbReference>
<dbReference type="CDD" id="cd21175">
    <property type="entry name" value="LPMO_AA9"/>
    <property type="match status" value="1"/>
</dbReference>
<feature type="chain" id="PRO_5012688763" description="lytic cellulose monooxygenase (C4-dehydrogenating)" evidence="16">
    <location>
        <begin position="20"/>
        <end position="227"/>
    </location>
</feature>
<evidence type="ECO:0000313" key="18">
    <source>
        <dbReference type="EMBL" id="ORY04574.1"/>
    </source>
</evidence>
<organism evidence="18 19">
    <name type="scientific">Clohesyomyces aquaticus</name>
    <dbReference type="NCBI Taxonomy" id="1231657"/>
    <lineage>
        <taxon>Eukaryota</taxon>
        <taxon>Fungi</taxon>
        <taxon>Dikarya</taxon>
        <taxon>Ascomycota</taxon>
        <taxon>Pezizomycotina</taxon>
        <taxon>Dothideomycetes</taxon>
        <taxon>Pleosporomycetidae</taxon>
        <taxon>Pleosporales</taxon>
        <taxon>Lindgomycetaceae</taxon>
        <taxon>Clohesyomyces</taxon>
    </lineage>
</organism>
<comment type="subcellular location">
    <subcellularLocation>
        <location evidence="2">Secreted</location>
    </subcellularLocation>
</comment>
<name>A0A1Y1Z385_9PLEO</name>
<dbReference type="AlphaFoldDB" id="A0A1Y1Z385"/>
<evidence type="ECO:0000256" key="5">
    <source>
        <dbReference type="ARBA" id="ARBA00022729"/>
    </source>
</evidence>
<keyword evidence="3" id="KW-0964">Secreted</keyword>
<keyword evidence="6" id="KW-0136">Cellulose degradation</keyword>
<evidence type="ECO:0000256" key="8">
    <source>
        <dbReference type="ARBA" id="ARBA00023008"/>
    </source>
</evidence>
<evidence type="ECO:0000256" key="4">
    <source>
        <dbReference type="ARBA" id="ARBA00022723"/>
    </source>
</evidence>
<keyword evidence="10" id="KW-1015">Disulfide bond</keyword>
<evidence type="ECO:0000259" key="17">
    <source>
        <dbReference type="Pfam" id="PF03443"/>
    </source>
</evidence>
<evidence type="ECO:0000256" key="15">
    <source>
        <dbReference type="ARBA" id="ARBA00047174"/>
    </source>
</evidence>
<comment type="catalytic activity">
    <reaction evidence="14">
        <text>[(1-&gt;4)-beta-D-glucosyl]n+m + reduced acceptor + O2 = 4-dehydro-beta-D-glucosyl-[(1-&gt;4)-beta-D-glucosyl]n-1 + [(1-&gt;4)-beta-D-glucosyl]m + acceptor + H2O.</text>
        <dbReference type="EC" id="1.14.99.56"/>
    </reaction>
</comment>
<evidence type="ECO:0000256" key="2">
    <source>
        <dbReference type="ARBA" id="ARBA00004613"/>
    </source>
</evidence>
<gene>
    <name evidence="18" type="ORF">BCR34DRAFT_491433</name>
</gene>
<keyword evidence="8" id="KW-0186">Copper</keyword>
<comment type="cofactor">
    <cofactor evidence="1">
        <name>Cu(2+)</name>
        <dbReference type="ChEBI" id="CHEBI:29036"/>
    </cofactor>
</comment>
<keyword evidence="12" id="KW-0624">Polysaccharide degradation</keyword>
<proteinExistence type="inferred from homology"/>
<evidence type="ECO:0000256" key="1">
    <source>
        <dbReference type="ARBA" id="ARBA00001973"/>
    </source>
</evidence>
<keyword evidence="9" id="KW-0503">Monooxygenase</keyword>
<dbReference type="GO" id="GO:0030245">
    <property type="term" value="P:cellulose catabolic process"/>
    <property type="evidence" value="ECO:0007669"/>
    <property type="project" value="UniProtKB-KW"/>
</dbReference>
<dbReference type="GO" id="GO:0005576">
    <property type="term" value="C:extracellular region"/>
    <property type="evidence" value="ECO:0007669"/>
    <property type="project" value="UniProtKB-SubCell"/>
</dbReference>
<keyword evidence="4" id="KW-0479">Metal-binding</keyword>
<evidence type="ECO:0000256" key="6">
    <source>
        <dbReference type="ARBA" id="ARBA00023001"/>
    </source>
</evidence>
<dbReference type="STRING" id="1231657.A0A1Y1Z385"/>
<feature type="signal peptide" evidence="16">
    <location>
        <begin position="1"/>
        <end position="19"/>
    </location>
</feature>
<dbReference type="EMBL" id="MCFA01000134">
    <property type="protein sequence ID" value="ORY04574.1"/>
    <property type="molecule type" value="Genomic_DNA"/>
</dbReference>
<comment type="similarity">
    <text evidence="13">Belongs to the polysaccharide monooxygenase AA9 family.</text>
</comment>
<evidence type="ECO:0000256" key="9">
    <source>
        <dbReference type="ARBA" id="ARBA00023033"/>
    </source>
</evidence>
<keyword evidence="19" id="KW-1185">Reference proteome</keyword>
<evidence type="ECO:0000256" key="10">
    <source>
        <dbReference type="ARBA" id="ARBA00023157"/>
    </source>
</evidence>
<dbReference type="Gene3D" id="2.70.50.70">
    <property type="match status" value="1"/>
</dbReference>
<comment type="caution">
    <text evidence="18">The sequence shown here is derived from an EMBL/GenBank/DDBJ whole genome shotgun (WGS) entry which is preliminary data.</text>
</comment>
<dbReference type="PANTHER" id="PTHR33353:SF10">
    <property type="entry name" value="ENDO-BETA-1,4-GLUCANASE D"/>
    <property type="match status" value="1"/>
</dbReference>